<accession>A0ACB6ZA71</accession>
<organism evidence="1 2">
    <name type="scientific">Thelephora ganbajun</name>
    <name type="common">Ganba fungus</name>
    <dbReference type="NCBI Taxonomy" id="370292"/>
    <lineage>
        <taxon>Eukaryota</taxon>
        <taxon>Fungi</taxon>
        <taxon>Dikarya</taxon>
        <taxon>Basidiomycota</taxon>
        <taxon>Agaricomycotina</taxon>
        <taxon>Agaricomycetes</taxon>
        <taxon>Thelephorales</taxon>
        <taxon>Thelephoraceae</taxon>
        <taxon>Thelephora</taxon>
    </lineage>
</organism>
<name>A0ACB6ZA71_THEGA</name>
<gene>
    <name evidence="1" type="ORF">BDM02DRAFT_3255200</name>
</gene>
<evidence type="ECO:0000313" key="2">
    <source>
        <dbReference type="Proteomes" id="UP000886501"/>
    </source>
</evidence>
<feature type="non-terminal residue" evidence="1">
    <location>
        <position position="1"/>
    </location>
</feature>
<dbReference type="Proteomes" id="UP000886501">
    <property type="component" value="Unassembled WGS sequence"/>
</dbReference>
<proteinExistence type="predicted"/>
<comment type="caution">
    <text evidence="1">The sequence shown here is derived from an EMBL/GenBank/DDBJ whole genome shotgun (WGS) entry which is preliminary data.</text>
</comment>
<reference evidence="1" key="2">
    <citation type="journal article" date="2020" name="Nat. Commun.">
        <title>Large-scale genome sequencing of mycorrhizal fungi provides insights into the early evolution of symbiotic traits.</title>
        <authorList>
            <person name="Miyauchi S."/>
            <person name="Kiss E."/>
            <person name="Kuo A."/>
            <person name="Drula E."/>
            <person name="Kohler A."/>
            <person name="Sanchez-Garcia M."/>
            <person name="Morin E."/>
            <person name="Andreopoulos B."/>
            <person name="Barry K.W."/>
            <person name="Bonito G."/>
            <person name="Buee M."/>
            <person name="Carver A."/>
            <person name="Chen C."/>
            <person name="Cichocki N."/>
            <person name="Clum A."/>
            <person name="Culley D."/>
            <person name="Crous P.W."/>
            <person name="Fauchery L."/>
            <person name="Girlanda M."/>
            <person name="Hayes R.D."/>
            <person name="Keri Z."/>
            <person name="LaButti K."/>
            <person name="Lipzen A."/>
            <person name="Lombard V."/>
            <person name="Magnuson J."/>
            <person name="Maillard F."/>
            <person name="Murat C."/>
            <person name="Nolan M."/>
            <person name="Ohm R.A."/>
            <person name="Pangilinan J."/>
            <person name="Pereira M.F."/>
            <person name="Perotto S."/>
            <person name="Peter M."/>
            <person name="Pfister S."/>
            <person name="Riley R."/>
            <person name="Sitrit Y."/>
            <person name="Stielow J.B."/>
            <person name="Szollosi G."/>
            <person name="Zifcakova L."/>
            <person name="Stursova M."/>
            <person name="Spatafora J.W."/>
            <person name="Tedersoo L."/>
            <person name="Vaario L.M."/>
            <person name="Yamada A."/>
            <person name="Yan M."/>
            <person name="Wang P."/>
            <person name="Xu J."/>
            <person name="Bruns T."/>
            <person name="Baldrian P."/>
            <person name="Vilgalys R."/>
            <person name="Dunand C."/>
            <person name="Henrissat B."/>
            <person name="Grigoriev I.V."/>
            <person name="Hibbett D."/>
            <person name="Nagy L.G."/>
            <person name="Martin F.M."/>
        </authorList>
    </citation>
    <scope>NUCLEOTIDE SEQUENCE</scope>
    <source>
        <strain evidence="1">P2</strain>
    </source>
</reference>
<keyword evidence="2" id="KW-1185">Reference proteome</keyword>
<reference evidence="1" key="1">
    <citation type="submission" date="2019-10" db="EMBL/GenBank/DDBJ databases">
        <authorList>
            <consortium name="DOE Joint Genome Institute"/>
            <person name="Kuo A."/>
            <person name="Miyauchi S."/>
            <person name="Kiss E."/>
            <person name="Drula E."/>
            <person name="Kohler A."/>
            <person name="Sanchez-Garcia M."/>
            <person name="Andreopoulos B."/>
            <person name="Barry K.W."/>
            <person name="Bonito G."/>
            <person name="Buee M."/>
            <person name="Carver A."/>
            <person name="Chen C."/>
            <person name="Cichocki N."/>
            <person name="Clum A."/>
            <person name="Culley D."/>
            <person name="Crous P.W."/>
            <person name="Fauchery L."/>
            <person name="Girlanda M."/>
            <person name="Hayes R."/>
            <person name="Keri Z."/>
            <person name="Labutti K."/>
            <person name="Lipzen A."/>
            <person name="Lombard V."/>
            <person name="Magnuson J."/>
            <person name="Maillard F."/>
            <person name="Morin E."/>
            <person name="Murat C."/>
            <person name="Nolan M."/>
            <person name="Ohm R."/>
            <person name="Pangilinan J."/>
            <person name="Pereira M."/>
            <person name="Perotto S."/>
            <person name="Peter M."/>
            <person name="Riley R."/>
            <person name="Sitrit Y."/>
            <person name="Stielow B."/>
            <person name="Szollosi G."/>
            <person name="Zifcakova L."/>
            <person name="Stursova M."/>
            <person name="Spatafora J.W."/>
            <person name="Tedersoo L."/>
            <person name="Vaario L.-M."/>
            <person name="Yamada A."/>
            <person name="Yan M."/>
            <person name="Wang P."/>
            <person name="Xu J."/>
            <person name="Bruns T."/>
            <person name="Baldrian P."/>
            <person name="Vilgalys R."/>
            <person name="Henrissat B."/>
            <person name="Grigoriev I.V."/>
            <person name="Hibbett D."/>
            <person name="Nagy L.G."/>
            <person name="Martin F.M."/>
        </authorList>
    </citation>
    <scope>NUCLEOTIDE SEQUENCE</scope>
    <source>
        <strain evidence="1">P2</strain>
    </source>
</reference>
<dbReference type="EMBL" id="MU118053">
    <property type="protein sequence ID" value="KAF9646625.1"/>
    <property type="molecule type" value="Genomic_DNA"/>
</dbReference>
<evidence type="ECO:0000313" key="1">
    <source>
        <dbReference type="EMBL" id="KAF9646625.1"/>
    </source>
</evidence>
<protein>
    <submittedName>
        <fullName evidence="1">Uncharacterized protein</fullName>
    </submittedName>
</protein>
<sequence>CLKGTRGAVLDSIEVWSRDFHEPPVYWLNGLAGTGKSTIAQTVAERVFADGQLGASFFCSRDFEDRRNLKFRSIFVPLIQSDPETARESLYNQMDKLIVRPLNKSDISTVIIIDALDECKDEEPASAILSVLAQFVSKIPKVKFFVTGRPEPRIREGFRLPLLAEATDVFVLHNVELSLVNNDIRLFLRQSLLDLTRRRRGLDGWPTKEQMDLLCERAAGLFVYAVATIKFIDHKHNNPKEQLERILQSPTSFVHEGKTRFKPDTTLDSLYMSILREAFGGDDQEDDPKARSVLGAVILVANPLSPSSIAALLGIDREGVFLRLSSIHSLLILHEDADSPVRPFHKSFPDFTVDETRCIDKRFHVSPASHHPELLVGCLELMNQKLEKNMCNLPDAVANCEVDDLRERAKLYLDPALQYACKSWYKHLTDQYTVRKPTIASALRRFLEKKFLFWLEVLSVLGAARDAVDALEVAVKWLEVRGVFTLDMFCQFTKTGSRHHQLMTSSTTASVSRWDSSRSSVHPLRISTTRPSHYVLRSQSCGACTNLTLAR</sequence>